<dbReference type="RefSeq" id="WP_099956302.1">
    <property type="nucleotide sequence ID" value="NZ_CP028843.1"/>
</dbReference>
<organism evidence="2 3">
    <name type="scientific">Methylobacterium currus</name>
    <dbReference type="NCBI Taxonomy" id="2051553"/>
    <lineage>
        <taxon>Bacteria</taxon>
        <taxon>Pseudomonadati</taxon>
        <taxon>Pseudomonadota</taxon>
        <taxon>Alphaproteobacteria</taxon>
        <taxon>Hyphomicrobiales</taxon>
        <taxon>Methylobacteriaceae</taxon>
        <taxon>Methylobacterium</taxon>
    </lineage>
</organism>
<protein>
    <submittedName>
        <fullName evidence="2">Thiosulfate oxidation carrier complex protein SoxZ</fullName>
    </submittedName>
</protein>
<sequence length="111" mass="12052">MARALINLPKTAEAGAVIEIKTLISHPMETGYRPGPDGRLIPRNIITEFVCTYDGDEVFRAELSPASAANPYLTFTTVATKTGTFRFTWTGDNGFSQTEEVGIAVAEKVAR</sequence>
<dbReference type="Gene3D" id="2.60.40.10">
    <property type="entry name" value="Immunoglobulins"/>
    <property type="match status" value="1"/>
</dbReference>
<dbReference type="Pfam" id="PF08770">
    <property type="entry name" value="SoxZ"/>
    <property type="match status" value="1"/>
</dbReference>
<dbReference type="InterPro" id="IPR014756">
    <property type="entry name" value="Ig_E-set"/>
</dbReference>
<dbReference type="KEGG" id="mee:DA075_30095"/>
<dbReference type="InterPro" id="IPR014880">
    <property type="entry name" value="SoxZ_dom"/>
</dbReference>
<dbReference type="Proteomes" id="UP000244755">
    <property type="component" value="Chromosome 1"/>
</dbReference>
<accession>A0A2R4WSU0</accession>
<evidence type="ECO:0000259" key="1">
    <source>
        <dbReference type="Pfam" id="PF08770"/>
    </source>
</evidence>
<dbReference type="AlphaFoldDB" id="A0A2R4WSU0"/>
<evidence type="ECO:0000313" key="2">
    <source>
        <dbReference type="EMBL" id="AWB24578.1"/>
    </source>
</evidence>
<dbReference type="SUPFAM" id="SSF81296">
    <property type="entry name" value="E set domains"/>
    <property type="match status" value="1"/>
</dbReference>
<dbReference type="OrthoDB" id="9795530at2"/>
<name>A0A2R4WSU0_9HYPH</name>
<feature type="domain" description="Sulphur oxidation protein SoxZ" evidence="1">
    <location>
        <begin position="9"/>
        <end position="101"/>
    </location>
</feature>
<gene>
    <name evidence="2" type="primary">soxZ</name>
    <name evidence="2" type="ORF">DA075_30095</name>
</gene>
<dbReference type="InterPro" id="IPR030995">
    <property type="entry name" value="SoxZ"/>
</dbReference>
<dbReference type="InterPro" id="IPR013783">
    <property type="entry name" value="Ig-like_fold"/>
</dbReference>
<dbReference type="EMBL" id="CP028843">
    <property type="protein sequence ID" value="AWB24578.1"/>
    <property type="molecule type" value="Genomic_DNA"/>
</dbReference>
<reference evidence="2 3" key="1">
    <citation type="submission" date="2018-04" db="EMBL/GenBank/DDBJ databases">
        <title>Methylobacterium sp. PR1016A genome.</title>
        <authorList>
            <person name="Park W."/>
        </authorList>
    </citation>
    <scope>NUCLEOTIDE SEQUENCE [LARGE SCALE GENOMIC DNA]</scope>
    <source>
        <strain evidence="2 3">PR1016A</strain>
    </source>
</reference>
<evidence type="ECO:0000313" key="3">
    <source>
        <dbReference type="Proteomes" id="UP000244755"/>
    </source>
</evidence>
<proteinExistence type="predicted"/>
<keyword evidence="3" id="KW-1185">Reference proteome</keyword>
<dbReference type="NCBIfam" id="TIGR04490">
    <property type="entry name" value="SoxZ_true"/>
    <property type="match status" value="1"/>
</dbReference>